<accession>A0AAV4YDQ5</accession>
<sequence>MFSFSVCLRRSGEGLLCGGLPFRLPDVRMERMEQLQRPLWQRVQRGEGRDILVPANSLGRPCPDTMISKLQKLRNECISKISIPAGNTNYAIHKNRRMHQNQLDMHEIFTTNVPFQCIRDSHLNDCASVEEIQRDECHIICADFRWLAEGWSKCFLSDEEAECGNGTRYRSVHSSKLKSLCCLDKWTEEEVEDSRCDPLLKPSSSSSCRLIVQENVSSRCGPSLRNAQ</sequence>
<evidence type="ECO:0000313" key="2">
    <source>
        <dbReference type="Proteomes" id="UP001054945"/>
    </source>
</evidence>
<reference evidence="1 2" key="1">
    <citation type="submission" date="2021-06" db="EMBL/GenBank/DDBJ databases">
        <title>Caerostris extrusa draft genome.</title>
        <authorList>
            <person name="Kono N."/>
            <person name="Arakawa K."/>
        </authorList>
    </citation>
    <scope>NUCLEOTIDE SEQUENCE [LARGE SCALE GENOMIC DNA]</scope>
</reference>
<dbReference type="Proteomes" id="UP001054945">
    <property type="component" value="Unassembled WGS sequence"/>
</dbReference>
<organism evidence="1 2">
    <name type="scientific">Caerostris extrusa</name>
    <name type="common">Bark spider</name>
    <name type="synonym">Caerostris bankana</name>
    <dbReference type="NCBI Taxonomy" id="172846"/>
    <lineage>
        <taxon>Eukaryota</taxon>
        <taxon>Metazoa</taxon>
        <taxon>Ecdysozoa</taxon>
        <taxon>Arthropoda</taxon>
        <taxon>Chelicerata</taxon>
        <taxon>Arachnida</taxon>
        <taxon>Araneae</taxon>
        <taxon>Araneomorphae</taxon>
        <taxon>Entelegynae</taxon>
        <taxon>Araneoidea</taxon>
        <taxon>Araneidae</taxon>
        <taxon>Caerostris</taxon>
    </lineage>
</organism>
<dbReference type="EMBL" id="BPLR01019096">
    <property type="protein sequence ID" value="GIZ04505.1"/>
    <property type="molecule type" value="Genomic_DNA"/>
</dbReference>
<gene>
    <name evidence="1" type="ORF">CEXT_59881</name>
</gene>
<evidence type="ECO:0000313" key="1">
    <source>
        <dbReference type="EMBL" id="GIZ04505.1"/>
    </source>
</evidence>
<name>A0AAV4YDQ5_CAEEX</name>
<protein>
    <submittedName>
        <fullName evidence="1">Uncharacterized protein</fullName>
    </submittedName>
</protein>
<proteinExistence type="predicted"/>
<keyword evidence="2" id="KW-1185">Reference proteome</keyword>
<dbReference type="AlphaFoldDB" id="A0AAV4YDQ5"/>
<feature type="non-terminal residue" evidence="1">
    <location>
        <position position="228"/>
    </location>
</feature>
<comment type="caution">
    <text evidence="1">The sequence shown here is derived from an EMBL/GenBank/DDBJ whole genome shotgun (WGS) entry which is preliminary data.</text>
</comment>